<dbReference type="SUPFAM" id="SSF49842">
    <property type="entry name" value="TNF-like"/>
    <property type="match status" value="1"/>
</dbReference>
<dbReference type="InterPro" id="IPR000742">
    <property type="entry name" value="EGF"/>
</dbReference>
<protein>
    <recommendedName>
        <fullName evidence="6">C1q domain-containing protein</fullName>
    </recommendedName>
</protein>
<dbReference type="InterPro" id="IPR008983">
    <property type="entry name" value="Tumour_necrosis_fac-like_dom"/>
</dbReference>
<keyword evidence="1" id="KW-0245">EGF-like domain</keyword>
<evidence type="ECO:0000313" key="5">
    <source>
        <dbReference type="Proteomes" id="UP000596742"/>
    </source>
</evidence>
<evidence type="ECO:0000313" key="4">
    <source>
        <dbReference type="EMBL" id="VDI31533.1"/>
    </source>
</evidence>
<evidence type="ECO:0000259" key="2">
    <source>
        <dbReference type="PROSITE" id="PS50026"/>
    </source>
</evidence>
<reference evidence="4" key="1">
    <citation type="submission" date="2018-11" db="EMBL/GenBank/DDBJ databases">
        <authorList>
            <person name="Alioto T."/>
            <person name="Alioto T."/>
        </authorList>
    </citation>
    <scope>NUCLEOTIDE SEQUENCE</scope>
</reference>
<dbReference type="Proteomes" id="UP000596742">
    <property type="component" value="Unassembled WGS sequence"/>
</dbReference>
<evidence type="ECO:0000256" key="1">
    <source>
        <dbReference type="PROSITE-ProRule" id="PRU00076"/>
    </source>
</evidence>
<keyword evidence="5" id="KW-1185">Reference proteome</keyword>
<name>A0A8B6EC10_MYTGA</name>
<evidence type="ECO:0000259" key="3">
    <source>
        <dbReference type="PROSITE" id="PS50871"/>
    </source>
</evidence>
<dbReference type="OrthoDB" id="6117244at2759"/>
<dbReference type="AlphaFoldDB" id="A0A8B6EC10"/>
<dbReference type="PROSITE" id="PS50026">
    <property type="entry name" value="EGF_3"/>
    <property type="match status" value="1"/>
</dbReference>
<dbReference type="Pfam" id="PF00386">
    <property type="entry name" value="C1q"/>
    <property type="match status" value="1"/>
</dbReference>
<gene>
    <name evidence="4" type="ORF">MGAL_10B036673</name>
</gene>
<organism evidence="4 5">
    <name type="scientific">Mytilus galloprovincialis</name>
    <name type="common">Mediterranean mussel</name>
    <dbReference type="NCBI Taxonomy" id="29158"/>
    <lineage>
        <taxon>Eukaryota</taxon>
        <taxon>Metazoa</taxon>
        <taxon>Spiralia</taxon>
        <taxon>Lophotrochozoa</taxon>
        <taxon>Mollusca</taxon>
        <taxon>Bivalvia</taxon>
        <taxon>Autobranchia</taxon>
        <taxon>Pteriomorphia</taxon>
        <taxon>Mytilida</taxon>
        <taxon>Mytiloidea</taxon>
        <taxon>Mytilidae</taxon>
        <taxon>Mytilinae</taxon>
        <taxon>Mytilus</taxon>
    </lineage>
</organism>
<comment type="caution">
    <text evidence="1">Lacks conserved residue(s) required for the propagation of feature annotation.</text>
</comment>
<evidence type="ECO:0008006" key="6">
    <source>
        <dbReference type="Google" id="ProtNLM"/>
    </source>
</evidence>
<dbReference type="Gene3D" id="2.60.120.40">
    <property type="match status" value="1"/>
</dbReference>
<proteinExistence type="predicted"/>
<dbReference type="EMBL" id="UYJE01004804">
    <property type="protein sequence ID" value="VDI31533.1"/>
    <property type="molecule type" value="Genomic_DNA"/>
</dbReference>
<feature type="disulfide bond" evidence="1">
    <location>
        <begin position="121"/>
        <end position="130"/>
    </location>
</feature>
<dbReference type="PROSITE" id="PS50871">
    <property type="entry name" value="C1Q"/>
    <property type="match status" value="1"/>
</dbReference>
<feature type="domain" description="EGF-like" evidence="2">
    <location>
        <begin position="94"/>
        <end position="131"/>
    </location>
</feature>
<keyword evidence="1" id="KW-1015">Disulfide bond</keyword>
<dbReference type="InterPro" id="IPR001073">
    <property type="entry name" value="C1q_dom"/>
</dbReference>
<dbReference type="SMART" id="SM00110">
    <property type="entry name" value="C1Q"/>
    <property type="match status" value="1"/>
</dbReference>
<sequence length="334" mass="36509">MVADSISTIEDGSFQNKTLSYYVGLSAFAKKDTFANNIDMISLDNLYLQSFCDCNVPFWSWLKSKAFTIDSVSCFDRDNVLLTSLQASDFDNCFYNSCHPDYCSNGGSCSQDSYGDLICSCGTFILMLGCSTHMVIGAHSARTEMIVLRSQLDRHGLEGLTPVKMSRNAAFLVVMMLISSCNGCYCNVAFSSYISEDSANSQSASMANRDIILFDKTEANYGVGYNSSTGKFIAPSSGVYGFTWTFCVDSSTTDGGALNYGEYGTELLTGNSVIGVLHTDTEMIGDDACSTGFVIKYVSEGTEVYVRNNYAHQGKILSADNHTRTTFSGWKLYQ</sequence>
<comment type="caution">
    <text evidence="4">The sequence shown here is derived from an EMBL/GenBank/DDBJ whole genome shotgun (WGS) entry which is preliminary data.</text>
</comment>
<feature type="domain" description="C1q" evidence="3">
    <location>
        <begin position="183"/>
        <end position="334"/>
    </location>
</feature>
<accession>A0A8B6EC10</accession>